<comment type="caution">
    <text evidence="1">The sequence shown here is derived from an EMBL/GenBank/DDBJ whole genome shotgun (WGS) entry which is preliminary data.</text>
</comment>
<dbReference type="EMBL" id="JAHWGI010001161">
    <property type="protein sequence ID" value="KAK3923982.1"/>
    <property type="molecule type" value="Genomic_DNA"/>
</dbReference>
<dbReference type="Proteomes" id="UP001219518">
    <property type="component" value="Unassembled WGS sequence"/>
</dbReference>
<evidence type="ECO:0000313" key="1">
    <source>
        <dbReference type="EMBL" id="KAK3923982.1"/>
    </source>
</evidence>
<sequence length="137" mass="15679">MALLRQVCCNYMRANVLDSVATVSLERVVLGPHVEEILASLPLPDPDHPEITSEQRERKRNHDIRTFRLRCLDFYITAAKELQTYLPVRNEIIKEAKFLDPAIALSAAERQGDFAQLTNIVRRFKDFAALDDTVKNV</sequence>
<accession>A0AAE1HMH2</accession>
<gene>
    <name evidence="1" type="ORF">KUF71_002312</name>
</gene>
<proteinExistence type="predicted"/>
<evidence type="ECO:0000313" key="2">
    <source>
        <dbReference type="Proteomes" id="UP001219518"/>
    </source>
</evidence>
<keyword evidence="1" id="KW-0131">Cell cycle</keyword>
<dbReference type="AlphaFoldDB" id="A0AAE1HMH2"/>
<reference evidence="1" key="2">
    <citation type="journal article" date="2023" name="BMC Genomics">
        <title>Pest status, molecular evolution, and epigenetic factors derived from the genome assembly of Frankliniella fusca, a thysanopteran phytovirus vector.</title>
        <authorList>
            <person name="Catto M.A."/>
            <person name="Labadie P.E."/>
            <person name="Jacobson A.L."/>
            <person name="Kennedy G.G."/>
            <person name="Srinivasan R."/>
            <person name="Hunt B.G."/>
        </authorList>
    </citation>
    <scope>NUCLEOTIDE SEQUENCE</scope>
    <source>
        <strain evidence="1">PL_HMW_Pooled</strain>
    </source>
</reference>
<keyword evidence="1" id="KW-0132">Cell division</keyword>
<reference evidence="1" key="1">
    <citation type="submission" date="2021-07" db="EMBL/GenBank/DDBJ databases">
        <authorList>
            <person name="Catto M.A."/>
            <person name="Jacobson A."/>
            <person name="Kennedy G."/>
            <person name="Labadie P."/>
            <person name="Hunt B.G."/>
            <person name="Srinivasan R."/>
        </authorList>
    </citation>
    <scope>NUCLEOTIDE SEQUENCE</scope>
    <source>
        <strain evidence="1">PL_HMW_Pooled</strain>
        <tissue evidence="1">Head</tissue>
    </source>
</reference>
<organism evidence="1 2">
    <name type="scientific">Frankliniella fusca</name>
    <dbReference type="NCBI Taxonomy" id="407009"/>
    <lineage>
        <taxon>Eukaryota</taxon>
        <taxon>Metazoa</taxon>
        <taxon>Ecdysozoa</taxon>
        <taxon>Arthropoda</taxon>
        <taxon>Hexapoda</taxon>
        <taxon>Insecta</taxon>
        <taxon>Pterygota</taxon>
        <taxon>Neoptera</taxon>
        <taxon>Paraneoptera</taxon>
        <taxon>Thysanoptera</taxon>
        <taxon>Terebrantia</taxon>
        <taxon>Thripoidea</taxon>
        <taxon>Thripidae</taxon>
        <taxon>Frankliniella</taxon>
    </lineage>
</organism>
<protein>
    <submittedName>
        <fullName evidence="1">Biorientation of chromosomes in cell division protein 1-like 1</fullName>
    </submittedName>
</protein>
<dbReference type="GO" id="GO:0051301">
    <property type="term" value="P:cell division"/>
    <property type="evidence" value="ECO:0007669"/>
    <property type="project" value="UniProtKB-KW"/>
</dbReference>
<keyword evidence="2" id="KW-1185">Reference proteome</keyword>
<name>A0AAE1HMH2_9NEOP</name>